<evidence type="ECO:0000313" key="1">
    <source>
        <dbReference type="EMBL" id="MPC64259.1"/>
    </source>
</evidence>
<dbReference type="AlphaFoldDB" id="A0A5B7H2T3"/>
<gene>
    <name evidence="1" type="ORF">E2C01_058371</name>
</gene>
<accession>A0A5B7H2T3</accession>
<dbReference type="PROSITE" id="PS51257">
    <property type="entry name" value="PROKAR_LIPOPROTEIN"/>
    <property type="match status" value="1"/>
</dbReference>
<name>A0A5B7H2T3_PORTR</name>
<dbReference type="EMBL" id="VSRR010021839">
    <property type="protein sequence ID" value="MPC64259.1"/>
    <property type="molecule type" value="Genomic_DNA"/>
</dbReference>
<keyword evidence="2" id="KW-1185">Reference proteome</keyword>
<protein>
    <submittedName>
        <fullName evidence="1">Uncharacterized protein</fullName>
    </submittedName>
</protein>
<organism evidence="1 2">
    <name type="scientific">Portunus trituberculatus</name>
    <name type="common">Swimming crab</name>
    <name type="synonym">Neptunus trituberculatus</name>
    <dbReference type="NCBI Taxonomy" id="210409"/>
    <lineage>
        <taxon>Eukaryota</taxon>
        <taxon>Metazoa</taxon>
        <taxon>Ecdysozoa</taxon>
        <taxon>Arthropoda</taxon>
        <taxon>Crustacea</taxon>
        <taxon>Multicrustacea</taxon>
        <taxon>Malacostraca</taxon>
        <taxon>Eumalacostraca</taxon>
        <taxon>Eucarida</taxon>
        <taxon>Decapoda</taxon>
        <taxon>Pleocyemata</taxon>
        <taxon>Brachyura</taxon>
        <taxon>Eubrachyura</taxon>
        <taxon>Portunoidea</taxon>
        <taxon>Portunidae</taxon>
        <taxon>Portuninae</taxon>
        <taxon>Portunus</taxon>
    </lineage>
</organism>
<dbReference type="Proteomes" id="UP000324222">
    <property type="component" value="Unassembled WGS sequence"/>
</dbReference>
<evidence type="ECO:0000313" key="2">
    <source>
        <dbReference type="Proteomes" id="UP000324222"/>
    </source>
</evidence>
<sequence>MKARCARGTCQPVNFCYVSVSCTDVHMNKQNYGMSQFNTVTSLVNRCCCLPQADYLATTRTPSHGQAAVSCMNMQPPSRAGEPDAGVTVHLLSDGLLQVCVASTVLCLHVG</sequence>
<comment type="caution">
    <text evidence="1">The sequence shown here is derived from an EMBL/GenBank/DDBJ whole genome shotgun (WGS) entry which is preliminary data.</text>
</comment>
<reference evidence="1 2" key="1">
    <citation type="submission" date="2019-05" db="EMBL/GenBank/DDBJ databases">
        <title>Another draft genome of Portunus trituberculatus and its Hox gene families provides insights of decapod evolution.</title>
        <authorList>
            <person name="Jeong J.-H."/>
            <person name="Song I."/>
            <person name="Kim S."/>
            <person name="Choi T."/>
            <person name="Kim D."/>
            <person name="Ryu S."/>
            <person name="Kim W."/>
        </authorList>
    </citation>
    <scope>NUCLEOTIDE SEQUENCE [LARGE SCALE GENOMIC DNA]</scope>
    <source>
        <tissue evidence="1">Muscle</tissue>
    </source>
</reference>
<proteinExistence type="predicted"/>